<sequence>MSDDDIPPGVGAALLRPGAEAVTATSTHTATTDAHPAVRSLLDRTAPAMRSLFHGRCPEVVLLSRVAAEARAALVAEGVHDPGHDRVIERMGLLLSGAVIAGIPLREPGDPAHERPIPPCSSCAPALDALGVRVVEAPAL</sequence>
<dbReference type="Proteomes" id="UP000263377">
    <property type="component" value="Unassembled WGS sequence"/>
</dbReference>
<gene>
    <name evidence="1" type="ORF">DR950_02465</name>
</gene>
<proteinExistence type="predicted"/>
<name>A0A373A4U1_9ACTN</name>
<dbReference type="RefSeq" id="WP_117491179.1">
    <property type="nucleotide sequence ID" value="NZ_QVIG01000001.1"/>
</dbReference>
<comment type="caution">
    <text evidence="1">The sequence shown here is derived from an EMBL/GenBank/DDBJ whole genome shotgun (WGS) entry which is preliminary data.</text>
</comment>
<evidence type="ECO:0000313" key="2">
    <source>
        <dbReference type="Proteomes" id="UP000263377"/>
    </source>
</evidence>
<dbReference type="AlphaFoldDB" id="A0A373A4U1"/>
<evidence type="ECO:0000313" key="1">
    <source>
        <dbReference type="EMBL" id="RGD62610.1"/>
    </source>
</evidence>
<reference evidence="1 2" key="1">
    <citation type="submission" date="2018-08" db="EMBL/GenBank/DDBJ databases">
        <title>Diversity &amp; Physiological Properties of Lignin-Decomposing Actinobacteria from Soil.</title>
        <authorList>
            <person name="Roh S.G."/>
            <person name="Kim S.B."/>
        </authorList>
    </citation>
    <scope>NUCLEOTIDE SEQUENCE [LARGE SCALE GENOMIC DNA]</scope>
    <source>
        <strain evidence="1 2">MMS17-GH009</strain>
    </source>
</reference>
<dbReference type="Pfam" id="PF14431">
    <property type="entry name" value="YwqJ-deaminase"/>
    <property type="match status" value="1"/>
</dbReference>
<protein>
    <submittedName>
        <fullName evidence="1">Uncharacterized protein</fullName>
    </submittedName>
</protein>
<keyword evidence="2" id="KW-1185">Reference proteome</keyword>
<organism evidence="1 2">
    <name type="scientific">Kitasatospora xanthocidica</name>
    <dbReference type="NCBI Taxonomy" id="83382"/>
    <lineage>
        <taxon>Bacteria</taxon>
        <taxon>Bacillati</taxon>
        <taxon>Actinomycetota</taxon>
        <taxon>Actinomycetes</taxon>
        <taxon>Kitasatosporales</taxon>
        <taxon>Streptomycetaceae</taxon>
        <taxon>Kitasatospora</taxon>
    </lineage>
</organism>
<dbReference type="EMBL" id="QVIG01000001">
    <property type="protein sequence ID" value="RGD62610.1"/>
    <property type="molecule type" value="Genomic_DNA"/>
</dbReference>
<accession>A0A373A4U1</accession>
<dbReference type="InterPro" id="IPR025968">
    <property type="entry name" value="YwqJ_deaminase"/>
</dbReference>